<dbReference type="PROSITE" id="PS50977">
    <property type="entry name" value="HTH_TETR_2"/>
    <property type="match status" value="1"/>
</dbReference>
<dbReference type="SUPFAM" id="SSF48498">
    <property type="entry name" value="Tetracyclin repressor-like, C-terminal domain"/>
    <property type="match status" value="1"/>
</dbReference>
<dbReference type="AlphaFoldDB" id="A0A6G9D1C9"/>
<protein>
    <submittedName>
        <fullName evidence="6">Transcriptional regulator</fullName>
    </submittedName>
</protein>
<dbReference type="EMBL" id="CP050124">
    <property type="protein sequence ID" value="QIP43095.1"/>
    <property type="molecule type" value="Genomic_DNA"/>
</dbReference>
<keyword evidence="3" id="KW-0804">Transcription</keyword>
<feature type="DNA-binding region" description="H-T-H motif" evidence="4">
    <location>
        <begin position="49"/>
        <end position="68"/>
    </location>
</feature>
<dbReference type="PRINTS" id="PR00455">
    <property type="entry name" value="HTHTETR"/>
</dbReference>
<dbReference type="InterPro" id="IPR009057">
    <property type="entry name" value="Homeodomain-like_sf"/>
</dbReference>
<dbReference type="SUPFAM" id="SSF46689">
    <property type="entry name" value="Homeodomain-like"/>
    <property type="match status" value="1"/>
</dbReference>
<keyword evidence="2 4" id="KW-0238">DNA-binding</keyword>
<accession>A0A6G9D1C9</accession>
<proteinExistence type="predicted"/>
<evidence type="ECO:0000259" key="5">
    <source>
        <dbReference type="PROSITE" id="PS50977"/>
    </source>
</evidence>
<dbReference type="GO" id="GO:0000976">
    <property type="term" value="F:transcription cis-regulatory region binding"/>
    <property type="evidence" value="ECO:0007669"/>
    <property type="project" value="TreeGrafter"/>
</dbReference>
<evidence type="ECO:0000313" key="6">
    <source>
        <dbReference type="EMBL" id="QIP43095.1"/>
    </source>
</evidence>
<evidence type="ECO:0000256" key="4">
    <source>
        <dbReference type="PROSITE-ProRule" id="PRU00335"/>
    </source>
</evidence>
<dbReference type="InterPro" id="IPR001647">
    <property type="entry name" value="HTH_TetR"/>
</dbReference>
<gene>
    <name evidence="6" type="ORF">G9444_5852</name>
</gene>
<dbReference type="InterPro" id="IPR036271">
    <property type="entry name" value="Tet_transcr_reg_TetR-rel_C_sf"/>
</dbReference>
<dbReference type="GO" id="GO:0003700">
    <property type="term" value="F:DNA-binding transcription factor activity"/>
    <property type="evidence" value="ECO:0007669"/>
    <property type="project" value="TreeGrafter"/>
</dbReference>
<dbReference type="PANTHER" id="PTHR30055">
    <property type="entry name" value="HTH-TYPE TRANSCRIPTIONAL REGULATOR RUTR"/>
    <property type="match status" value="1"/>
</dbReference>
<evidence type="ECO:0000256" key="1">
    <source>
        <dbReference type="ARBA" id="ARBA00023015"/>
    </source>
</evidence>
<dbReference type="Proteomes" id="UP000502345">
    <property type="component" value="Chromosome"/>
</dbReference>
<dbReference type="Gene3D" id="1.10.357.10">
    <property type="entry name" value="Tetracycline Repressor, domain 2"/>
    <property type="match status" value="1"/>
</dbReference>
<name>A0A6G9D1C9_RHOER</name>
<evidence type="ECO:0000313" key="7">
    <source>
        <dbReference type="Proteomes" id="UP000502345"/>
    </source>
</evidence>
<dbReference type="Pfam" id="PF00440">
    <property type="entry name" value="TetR_N"/>
    <property type="match status" value="1"/>
</dbReference>
<reference evidence="6 7" key="1">
    <citation type="submission" date="2020-03" db="EMBL/GenBank/DDBJ databases">
        <title>Screen low temperature-resistant strains for efficient degradation of petroleum hydrocarbons under the low temperature.</title>
        <authorList>
            <person name="Wang Y."/>
            <person name="Chen J."/>
        </authorList>
    </citation>
    <scope>NUCLEOTIDE SEQUENCE [LARGE SCALE GENOMIC DNA]</scope>
    <source>
        <strain evidence="6 7">KB1</strain>
    </source>
</reference>
<dbReference type="PANTHER" id="PTHR30055:SF234">
    <property type="entry name" value="HTH-TYPE TRANSCRIPTIONAL REGULATOR BETI"/>
    <property type="match status" value="1"/>
</dbReference>
<organism evidence="6 7">
    <name type="scientific">Rhodococcus erythropolis</name>
    <name type="common">Arthrobacter picolinophilus</name>
    <dbReference type="NCBI Taxonomy" id="1833"/>
    <lineage>
        <taxon>Bacteria</taxon>
        <taxon>Bacillati</taxon>
        <taxon>Actinomycetota</taxon>
        <taxon>Actinomycetes</taxon>
        <taxon>Mycobacteriales</taxon>
        <taxon>Nocardiaceae</taxon>
        <taxon>Rhodococcus</taxon>
        <taxon>Rhodococcus erythropolis group</taxon>
    </lineage>
</organism>
<dbReference type="InterPro" id="IPR050109">
    <property type="entry name" value="HTH-type_TetR-like_transc_reg"/>
</dbReference>
<sequence length="214" mass="23288">MDCETVIHATREVGGETVTLRDAQREATRHRILDAATDLLIADGYSSLTAQSVQTAAGVSRGALLHHFPNMQELTAALVSNIVVRNEVAVRAAMSRQDSSVDTIENSISALYSALTQPPFQAELELWSAARTDPVLAEVLRESERIAGRDLRRVVHDAFGPEIVASENYSQIADLTVLMLRGLALSRAVQKSDASARRSISQWAGVVRLLLTQN</sequence>
<evidence type="ECO:0000256" key="3">
    <source>
        <dbReference type="ARBA" id="ARBA00023163"/>
    </source>
</evidence>
<feature type="domain" description="HTH tetR-type" evidence="5">
    <location>
        <begin position="26"/>
        <end position="86"/>
    </location>
</feature>
<evidence type="ECO:0000256" key="2">
    <source>
        <dbReference type="ARBA" id="ARBA00023125"/>
    </source>
</evidence>
<keyword evidence="1" id="KW-0805">Transcription regulation</keyword>